<dbReference type="InterPro" id="IPR005545">
    <property type="entry name" value="YCII"/>
</dbReference>
<comment type="similarity">
    <text evidence="1">Belongs to the YciI family.</text>
</comment>
<dbReference type="SUPFAM" id="SSF54909">
    <property type="entry name" value="Dimeric alpha+beta barrel"/>
    <property type="match status" value="1"/>
</dbReference>
<gene>
    <name evidence="3" type="ORF">RQM59_03995</name>
</gene>
<accession>A0ABU3LD53</accession>
<proteinExistence type="inferred from homology"/>
<dbReference type="EMBL" id="JAVTTO010000001">
    <property type="protein sequence ID" value="MDT7831528.1"/>
    <property type="molecule type" value="Genomic_DNA"/>
</dbReference>
<evidence type="ECO:0000313" key="3">
    <source>
        <dbReference type="EMBL" id="MDT7831528.1"/>
    </source>
</evidence>
<dbReference type="Proteomes" id="UP001257277">
    <property type="component" value="Unassembled WGS sequence"/>
</dbReference>
<dbReference type="Gene3D" id="3.30.70.1060">
    <property type="entry name" value="Dimeric alpha+beta barrel"/>
    <property type="match status" value="1"/>
</dbReference>
<protein>
    <submittedName>
        <fullName evidence="3">YciI family protein</fullName>
    </submittedName>
</protein>
<dbReference type="InterPro" id="IPR011008">
    <property type="entry name" value="Dimeric_a/b-barrel"/>
</dbReference>
<evidence type="ECO:0000313" key="4">
    <source>
        <dbReference type="Proteomes" id="UP001257277"/>
    </source>
</evidence>
<organism evidence="3 4">
    <name type="scientific">Asprobacillus argus</name>
    <dbReference type="NCBI Taxonomy" id="3076534"/>
    <lineage>
        <taxon>Bacteria</taxon>
        <taxon>Pseudomonadati</taxon>
        <taxon>Bacteroidota</taxon>
        <taxon>Flavobacteriia</taxon>
        <taxon>Flavobacteriales</taxon>
        <taxon>Flavobacteriaceae</taxon>
        <taxon>Asprobacillus</taxon>
    </lineage>
</organism>
<keyword evidence="4" id="KW-1185">Reference proteome</keyword>
<sequence>MSNFLYLFRGGDENFNKLSQEEKQAHMQVWATWMGGLTEEGRLVDGLPLGADGKVVENRGEVITNGPFAEGEEIVGGYLIVSAKDLAEAVEISKGCPIFDYEGSTVEVREIMSMDM</sequence>
<dbReference type="PANTHER" id="PTHR35174:SF1">
    <property type="entry name" value="BLL0086 PROTEIN"/>
    <property type="match status" value="1"/>
</dbReference>
<dbReference type="PANTHER" id="PTHR35174">
    <property type="entry name" value="BLL7171 PROTEIN-RELATED"/>
    <property type="match status" value="1"/>
</dbReference>
<reference evidence="3 4" key="1">
    <citation type="submission" date="2023-09" db="EMBL/GenBank/DDBJ databases">
        <title>Novel taxa isolated from Blanes Bay.</title>
        <authorList>
            <person name="Rey-Velasco X."/>
            <person name="Lucena T."/>
        </authorList>
    </citation>
    <scope>NUCLEOTIDE SEQUENCE [LARGE SCALE GENOMIC DNA]</scope>
    <source>
        <strain evidence="3 4">S356</strain>
    </source>
</reference>
<dbReference type="RefSeq" id="WP_349240771.1">
    <property type="nucleotide sequence ID" value="NZ_JAVTTO010000001.1"/>
</dbReference>
<dbReference type="Pfam" id="PF03795">
    <property type="entry name" value="YCII"/>
    <property type="match status" value="1"/>
</dbReference>
<evidence type="ECO:0000256" key="1">
    <source>
        <dbReference type="ARBA" id="ARBA00007689"/>
    </source>
</evidence>
<feature type="domain" description="YCII-related" evidence="2">
    <location>
        <begin position="16"/>
        <end position="114"/>
    </location>
</feature>
<evidence type="ECO:0000259" key="2">
    <source>
        <dbReference type="Pfam" id="PF03795"/>
    </source>
</evidence>
<comment type="caution">
    <text evidence="3">The sequence shown here is derived from an EMBL/GenBank/DDBJ whole genome shotgun (WGS) entry which is preliminary data.</text>
</comment>
<name>A0ABU3LD53_9FLAO</name>